<evidence type="ECO:0000256" key="4">
    <source>
        <dbReference type="ARBA" id="ARBA00012350"/>
    </source>
</evidence>
<comment type="caution">
    <text evidence="12">The sequence shown here is derived from an EMBL/GenBank/DDBJ whole genome shotgun (WGS) entry which is preliminary data.</text>
</comment>
<dbReference type="EC" id="3.2.1.101" evidence="4"/>
<evidence type="ECO:0000256" key="10">
    <source>
        <dbReference type="SAM" id="MobiDB-lite"/>
    </source>
</evidence>
<dbReference type="GO" id="GO:0016052">
    <property type="term" value="P:carbohydrate catabolic process"/>
    <property type="evidence" value="ECO:0007669"/>
    <property type="project" value="InterPro"/>
</dbReference>
<organism evidence="12 13">
    <name type="scientific">Calycina marina</name>
    <dbReference type="NCBI Taxonomy" id="1763456"/>
    <lineage>
        <taxon>Eukaryota</taxon>
        <taxon>Fungi</taxon>
        <taxon>Dikarya</taxon>
        <taxon>Ascomycota</taxon>
        <taxon>Pezizomycotina</taxon>
        <taxon>Leotiomycetes</taxon>
        <taxon>Helotiales</taxon>
        <taxon>Pezizellaceae</taxon>
        <taxon>Calycina</taxon>
    </lineage>
</organism>
<feature type="chain" id="PRO_5040220185" description="mannan endo-1,6-alpha-mannosidase" evidence="11">
    <location>
        <begin position="18"/>
        <end position="520"/>
    </location>
</feature>
<dbReference type="PIRSF" id="PIRSF016302">
    <property type="entry name" value="Man_a_manosd"/>
    <property type="match status" value="1"/>
</dbReference>
<evidence type="ECO:0000256" key="9">
    <source>
        <dbReference type="ARBA" id="ARBA00023295"/>
    </source>
</evidence>
<evidence type="ECO:0000256" key="1">
    <source>
        <dbReference type="ARBA" id="ARBA00001452"/>
    </source>
</evidence>
<evidence type="ECO:0000256" key="8">
    <source>
        <dbReference type="ARBA" id="ARBA00023180"/>
    </source>
</evidence>
<feature type="signal peptide" evidence="11">
    <location>
        <begin position="1"/>
        <end position="17"/>
    </location>
</feature>
<keyword evidence="7" id="KW-0472">Membrane</keyword>
<dbReference type="GO" id="GO:0009272">
    <property type="term" value="P:fungal-type cell wall biogenesis"/>
    <property type="evidence" value="ECO:0007669"/>
    <property type="project" value="TreeGrafter"/>
</dbReference>
<dbReference type="InterPro" id="IPR014480">
    <property type="entry name" value="Mannan-1_6-alpha_mannosidase"/>
</dbReference>
<keyword evidence="9" id="KW-0326">Glycosidase</keyword>
<dbReference type="InterPro" id="IPR005198">
    <property type="entry name" value="Glyco_hydro_76"/>
</dbReference>
<evidence type="ECO:0000313" key="12">
    <source>
        <dbReference type="EMBL" id="KAG9245592.1"/>
    </source>
</evidence>
<accession>A0A9P8CG93</accession>
<comment type="catalytic activity">
    <reaction evidence="1">
        <text>Random hydrolysis of (1-&gt;6)-alpha-D-mannosidic linkages in unbranched (1-&gt;6)-mannans.</text>
        <dbReference type="EC" id="3.2.1.101"/>
    </reaction>
</comment>
<dbReference type="Pfam" id="PF03663">
    <property type="entry name" value="Glyco_hydro_76"/>
    <property type="match status" value="1"/>
</dbReference>
<evidence type="ECO:0000256" key="3">
    <source>
        <dbReference type="ARBA" id="ARBA00009699"/>
    </source>
</evidence>
<dbReference type="GO" id="GO:0008496">
    <property type="term" value="F:mannan endo-1,6-alpha-mannosidase activity"/>
    <property type="evidence" value="ECO:0007669"/>
    <property type="project" value="UniProtKB-EC"/>
</dbReference>
<name>A0A9P8CG93_9HELO</name>
<dbReference type="FunFam" id="1.50.10.20:FF:000006">
    <property type="entry name" value="Mannan endo-1,6-alpha-mannosidase"/>
    <property type="match status" value="1"/>
</dbReference>
<dbReference type="EMBL" id="MU253839">
    <property type="protein sequence ID" value="KAG9245592.1"/>
    <property type="molecule type" value="Genomic_DNA"/>
</dbReference>
<reference evidence="12" key="1">
    <citation type="journal article" date="2021" name="IMA Fungus">
        <title>Genomic characterization of three marine fungi, including Emericellopsis atlantica sp. nov. with signatures of a generalist lifestyle and marine biomass degradation.</title>
        <authorList>
            <person name="Hagestad O.C."/>
            <person name="Hou L."/>
            <person name="Andersen J.H."/>
            <person name="Hansen E.H."/>
            <person name="Altermark B."/>
            <person name="Li C."/>
            <person name="Kuhnert E."/>
            <person name="Cox R.J."/>
            <person name="Crous P.W."/>
            <person name="Spatafora J.W."/>
            <person name="Lail K."/>
            <person name="Amirebrahimi M."/>
            <person name="Lipzen A."/>
            <person name="Pangilinan J."/>
            <person name="Andreopoulos W."/>
            <person name="Hayes R.D."/>
            <person name="Ng V."/>
            <person name="Grigoriev I.V."/>
            <person name="Jackson S.A."/>
            <person name="Sutton T.D.S."/>
            <person name="Dobson A.D.W."/>
            <person name="Rama T."/>
        </authorList>
    </citation>
    <scope>NUCLEOTIDE SEQUENCE</scope>
    <source>
        <strain evidence="12">TRa3180A</strain>
    </source>
</reference>
<evidence type="ECO:0000256" key="6">
    <source>
        <dbReference type="ARBA" id="ARBA00022801"/>
    </source>
</evidence>
<gene>
    <name evidence="12" type="ORF">BJ878DRAFT_533808</name>
</gene>
<dbReference type="InterPro" id="IPR008928">
    <property type="entry name" value="6-hairpin_glycosidase_sf"/>
</dbReference>
<evidence type="ECO:0000256" key="7">
    <source>
        <dbReference type="ARBA" id="ARBA00023136"/>
    </source>
</evidence>
<dbReference type="GO" id="GO:0012505">
    <property type="term" value="C:endomembrane system"/>
    <property type="evidence" value="ECO:0007669"/>
    <property type="project" value="UniProtKB-SubCell"/>
</dbReference>
<feature type="region of interest" description="Disordered" evidence="10">
    <location>
        <begin position="483"/>
        <end position="520"/>
    </location>
</feature>
<dbReference type="PANTHER" id="PTHR12145:SF36">
    <property type="entry name" value="MANNAN ENDO-1,6-ALPHA-MANNOSIDASE DCW1"/>
    <property type="match status" value="1"/>
</dbReference>
<dbReference type="PANTHER" id="PTHR12145">
    <property type="entry name" value="MANNAN ENDO-1,6-ALPHA-MANNOSIDASE DCW1"/>
    <property type="match status" value="1"/>
</dbReference>
<evidence type="ECO:0000256" key="11">
    <source>
        <dbReference type="SAM" id="SignalP"/>
    </source>
</evidence>
<comment type="subcellular location">
    <subcellularLocation>
        <location evidence="2">Endomembrane system</location>
    </subcellularLocation>
</comment>
<sequence>MARFQAIFWLLLQTVVAIQLDVDDPASLKSAASTAAKKLLSYYVGDQPGNEVGILPLPYYWWEGGAMWMTLLDYWKITGDDTYNARVKAAMLYQASPTKDFLPQEYRGQLGNDDQAFWAMAAMNAVEYNLPDSTEPKDPSWLALVQAVFNEQVARWDSTKCGGGLFWQIYSGNKGALLKNTISTGCFFHIAARLARYSGDQLYENWANTAWDWMKAVDLIDNNWSVYDSVDSTQNCSTPAKVQWTYNAGTLMAGAATMYNLTGQEKWKNRTQGLVDTTIFAFFPNGIMKDVCEQNKVCNNDQLSFKAYLSAWMARTALLAPFTYSQIIPVLKTSAVAAAKQCSGGTDGTTCGIEWFMNSTYDGTNGPGQQMSAMEVFLSASILNNTTSDSSFIPLTNQTGGTSKNDPTAGDIGTGSQVPIIAPATTKDRIGAAILTAFFCTMDGNTGPLIKEKRMSAFVLPLHGKTSQKGNMKEKETEVLDLRHSGPGLRSSKTGSQMPEKPDGIQSNPLPIYRGGTMQT</sequence>
<keyword evidence="8" id="KW-0325">Glycoprotein</keyword>
<dbReference type="SUPFAM" id="SSF48208">
    <property type="entry name" value="Six-hairpin glycosidases"/>
    <property type="match status" value="1"/>
</dbReference>
<evidence type="ECO:0000256" key="2">
    <source>
        <dbReference type="ARBA" id="ARBA00004308"/>
    </source>
</evidence>
<comment type="similarity">
    <text evidence="3">Belongs to the glycosyl hydrolase 76 family.</text>
</comment>
<dbReference type="AlphaFoldDB" id="A0A9P8CG93"/>
<evidence type="ECO:0000256" key="5">
    <source>
        <dbReference type="ARBA" id="ARBA00022729"/>
    </source>
</evidence>
<dbReference type="Gene3D" id="1.50.10.20">
    <property type="match status" value="1"/>
</dbReference>
<dbReference type="OrthoDB" id="4187847at2759"/>
<keyword evidence="5 11" id="KW-0732">Signal</keyword>
<keyword evidence="6 12" id="KW-0378">Hydrolase</keyword>
<protein>
    <recommendedName>
        <fullName evidence="4">mannan endo-1,6-alpha-mannosidase</fullName>
        <ecNumber evidence="4">3.2.1.101</ecNumber>
    </recommendedName>
</protein>
<proteinExistence type="inferred from homology"/>
<keyword evidence="13" id="KW-1185">Reference proteome</keyword>
<dbReference type="Proteomes" id="UP000887226">
    <property type="component" value="Unassembled WGS sequence"/>
</dbReference>
<evidence type="ECO:0000313" key="13">
    <source>
        <dbReference type="Proteomes" id="UP000887226"/>
    </source>
</evidence>